<keyword evidence="4" id="KW-1185">Reference proteome</keyword>
<evidence type="ECO:0000256" key="2">
    <source>
        <dbReference type="SAM" id="Phobius"/>
    </source>
</evidence>
<keyword evidence="2" id="KW-0812">Transmembrane</keyword>
<reference evidence="3 4" key="1">
    <citation type="submission" date="2016-10" db="EMBL/GenBank/DDBJ databases">
        <title>Draft genome sequence of Coniochaeta ligniaria NRRL30616, a lignocellulolytic fungus for bioabatement of inhibitors in plant biomass hydrolysates.</title>
        <authorList>
            <consortium name="DOE Joint Genome Institute"/>
            <person name="Jimenez D.J."/>
            <person name="Hector R.E."/>
            <person name="Riley R."/>
            <person name="Sun H."/>
            <person name="Grigoriev I.V."/>
            <person name="Van Elsas J.D."/>
            <person name="Nichols N.N."/>
        </authorList>
    </citation>
    <scope>NUCLEOTIDE SEQUENCE [LARGE SCALE GENOMIC DNA]</scope>
    <source>
        <strain evidence="3 4">NRRL 30616</strain>
    </source>
</reference>
<evidence type="ECO:0000313" key="4">
    <source>
        <dbReference type="Proteomes" id="UP000182658"/>
    </source>
</evidence>
<sequence length="116" mass="12801">MTNTSEPWSKDGIIGLTTLLVMICLSPIGWLLKRMWEARNAPSAEIHELEGRSISPSGQTSVISFTDESSQQGLPESQNPSNDTLREEERHVGNNLLYPLARTLGDVPFVRGVARP</sequence>
<organism evidence="3 4">
    <name type="scientific">Coniochaeta ligniaria NRRL 30616</name>
    <dbReference type="NCBI Taxonomy" id="1408157"/>
    <lineage>
        <taxon>Eukaryota</taxon>
        <taxon>Fungi</taxon>
        <taxon>Dikarya</taxon>
        <taxon>Ascomycota</taxon>
        <taxon>Pezizomycotina</taxon>
        <taxon>Sordariomycetes</taxon>
        <taxon>Sordariomycetidae</taxon>
        <taxon>Coniochaetales</taxon>
        <taxon>Coniochaetaceae</taxon>
        <taxon>Coniochaeta</taxon>
    </lineage>
</organism>
<feature type="region of interest" description="Disordered" evidence="1">
    <location>
        <begin position="49"/>
        <end position="90"/>
    </location>
</feature>
<dbReference type="EMBL" id="KV875094">
    <property type="protein sequence ID" value="OIW33047.1"/>
    <property type="molecule type" value="Genomic_DNA"/>
</dbReference>
<protein>
    <submittedName>
        <fullName evidence="3">Uncharacterized protein</fullName>
    </submittedName>
</protein>
<evidence type="ECO:0000256" key="1">
    <source>
        <dbReference type="SAM" id="MobiDB-lite"/>
    </source>
</evidence>
<dbReference type="InParanoid" id="A0A1J7IZ77"/>
<dbReference type="Proteomes" id="UP000182658">
    <property type="component" value="Unassembled WGS sequence"/>
</dbReference>
<keyword evidence="2" id="KW-1133">Transmembrane helix</keyword>
<name>A0A1J7IZ77_9PEZI</name>
<feature type="transmembrane region" description="Helical" evidence="2">
    <location>
        <begin position="12"/>
        <end position="32"/>
    </location>
</feature>
<gene>
    <name evidence="3" type="ORF">CONLIGDRAFT_676856</name>
</gene>
<dbReference type="AlphaFoldDB" id="A0A1J7IZ77"/>
<evidence type="ECO:0000313" key="3">
    <source>
        <dbReference type="EMBL" id="OIW33047.1"/>
    </source>
</evidence>
<accession>A0A1J7IZ77</accession>
<keyword evidence="2" id="KW-0472">Membrane</keyword>
<proteinExistence type="predicted"/>
<feature type="compositionally biased region" description="Polar residues" evidence="1">
    <location>
        <begin position="54"/>
        <end position="83"/>
    </location>
</feature>